<keyword evidence="1" id="KW-0472">Membrane</keyword>
<reference evidence="2 3" key="1">
    <citation type="journal article" date="2016" name="Mol. Biol. Evol.">
        <title>Comparative Genomics of Early-Diverging Mushroom-Forming Fungi Provides Insights into the Origins of Lignocellulose Decay Capabilities.</title>
        <authorList>
            <person name="Nagy L.G."/>
            <person name="Riley R."/>
            <person name="Tritt A."/>
            <person name="Adam C."/>
            <person name="Daum C."/>
            <person name="Floudas D."/>
            <person name="Sun H."/>
            <person name="Yadav J.S."/>
            <person name="Pangilinan J."/>
            <person name="Larsson K.H."/>
            <person name="Matsuura K."/>
            <person name="Barry K."/>
            <person name="Labutti K."/>
            <person name="Kuo R."/>
            <person name="Ohm R.A."/>
            <person name="Bhattacharya S.S."/>
            <person name="Shirouzu T."/>
            <person name="Yoshinaga Y."/>
            <person name="Martin F.M."/>
            <person name="Grigoriev I.V."/>
            <person name="Hibbett D.S."/>
        </authorList>
    </citation>
    <scope>NUCLEOTIDE SEQUENCE [LARGE SCALE GENOMIC DNA]</scope>
    <source>
        <strain evidence="2 3">HHB12029</strain>
    </source>
</reference>
<dbReference type="InParanoid" id="A0A165N6E4"/>
<feature type="non-terminal residue" evidence="2">
    <location>
        <position position="234"/>
    </location>
</feature>
<dbReference type="Proteomes" id="UP000077266">
    <property type="component" value="Unassembled WGS sequence"/>
</dbReference>
<keyword evidence="3" id="KW-1185">Reference proteome</keyword>
<organism evidence="2 3">
    <name type="scientific">Exidia glandulosa HHB12029</name>
    <dbReference type="NCBI Taxonomy" id="1314781"/>
    <lineage>
        <taxon>Eukaryota</taxon>
        <taxon>Fungi</taxon>
        <taxon>Dikarya</taxon>
        <taxon>Basidiomycota</taxon>
        <taxon>Agaricomycotina</taxon>
        <taxon>Agaricomycetes</taxon>
        <taxon>Auriculariales</taxon>
        <taxon>Exidiaceae</taxon>
        <taxon>Exidia</taxon>
    </lineage>
</organism>
<keyword evidence="1" id="KW-1133">Transmembrane helix</keyword>
<protein>
    <submittedName>
        <fullName evidence="2">Uncharacterized protein</fullName>
    </submittedName>
</protein>
<feature type="non-terminal residue" evidence="2">
    <location>
        <position position="1"/>
    </location>
</feature>
<evidence type="ECO:0000313" key="2">
    <source>
        <dbReference type="EMBL" id="KZW00284.1"/>
    </source>
</evidence>
<gene>
    <name evidence="2" type="ORF">EXIGLDRAFT_562328</name>
</gene>
<feature type="transmembrane region" description="Helical" evidence="1">
    <location>
        <begin position="192"/>
        <end position="217"/>
    </location>
</feature>
<dbReference type="STRING" id="1314781.A0A165N6E4"/>
<evidence type="ECO:0000313" key="3">
    <source>
        <dbReference type="Proteomes" id="UP000077266"/>
    </source>
</evidence>
<dbReference type="OrthoDB" id="195231at2759"/>
<accession>A0A165N6E4</accession>
<name>A0A165N6E4_EXIGL</name>
<proteinExistence type="predicted"/>
<dbReference type="EMBL" id="KV425902">
    <property type="protein sequence ID" value="KZW00284.1"/>
    <property type="molecule type" value="Genomic_DNA"/>
</dbReference>
<sequence length="234" mass="25718">VGTYELSGDCVTSAYCNANGTCAARACRRDDYPFGYPQEGPFPPKCTHGQFCSDEGDACQDRLPVGSPCQLNRDDQCAPPPNAQELDAYPRNVDGAVCLNFVCMWANVTEGQACVVENTPYIAYTNESEYAFVVSRGNCVKGMYCDAPSKSCMKSKTLGASCSADKECESGNCNESNTCIIPPEAPDSYPSWAYAAVGSADVLAFLLLFATLFTLHYRHREDEMDKRIEYWRQQ</sequence>
<evidence type="ECO:0000256" key="1">
    <source>
        <dbReference type="SAM" id="Phobius"/>
    </source>
</evidence>
<dbReference type="AlphaFoldDB" id="A0A165N6E4"/>
<keyword evidence="1" id="KW-0812">Transmembrane</keyword>